<dbReference type="Proteomes" id="UP000632063">
    <property type="component" value="Unassembled WGS sequence"/>
</dbReference>
<feature type="signal peptide" evidence="1">
    <location>
        <begin position="1"/>
        <end position="17"/>
    </location>
</feature>
<protein>
    <submittedName>
        <fullName evidence="2">Type VI secretion system lipoprotein TssJ</fullName>
    </submittedName>
</protein>
<feature type="chain" id="PRO_5045951233" evidence="1">
    <location>
        <begin position="18"/>
        <end position="145"/>
    </location>
</feature>
<dbReference type="PROSITE" id="PS51257">
    <property type="entry name" value="PROKAR_LIPOPROTEIN"/>
    <property type="match status" value="1"/>
</dbReference>
<reference evidence="3" key="1">
    <citation type="submission" date="2020-09" db="EMBL/GenBank/DDBJ databases">
        <title>The genome sequence of strain Labrenzia suaedae 4C16A.</title>
        <authorList>
            <person name="Liu Y."/>
        </authorList>
    </citation>
    <scope>NUCLEOTIDE SEQUENCE [LARGE SCALE GENOMIC DNA]</scope>
    <source>
        <strain evidence="3">4C16A</strain>
    </source>
</reference>
<dbReference type="InterPro" id="IPR017734">
    <property type="entry name" value="T6SS_SciN"/>
</dbReference>
<keyword evidence="3" id="KW-1185">Reference proteome</keyword>
<keyword evidence="2" id="KW-0449">Lipoprotein</keyword>
<dbReference type="PANTHER" id="PTHR37625">
    <property type="entry name" value="OUTER MEMBRANE LIPOPROTEIN-RELATED"/>
    <property type="match status" value="1"/>
</dbReference>
<sequence>MRLKSAAIALFSLAALAGCVSGGPKPTTVDLAISGTANMNGGAPAKVKVYYLASPATFQSSDFFSLFNNPEATLGTDLIAVDEFQLAPGRTVSDVRSVNGTPVAIGVVGAFRDIDRAKFKGVKRLVPNSGNRVRATLSGTTVSVR</sequence>
<gene>
    <name evidence="2" type="primary">tssJ</name>
    <name evidence="2" type="ORF">IG616_06990</name>
</gene>
<evidence type="ECO:0000256" key="1">
    <source>
        <dbReference type="SAM" id="SignalP"/>
    </source>
</evidence>
<dbReference type="EMBL" id="JACYXI010000003">
    <property type="protein sequence ID" value="MBD8891285.1"/>
    <property type="molecule type" value="Genomic_DNA"/>
</dbReference>
<dbReference type="RefSeq" id="WP_192147421.1">
    <property type="nucleotide sequence ID" value="NZ_JACYXI010000003.1"/>
</dbReference>
<keyword evidence="1" id="KW-0732">Signal</keyword>
<dbReference type="NCBIfam" id="TIGR03352">
    <property type="entry name" value="VI_chp_3"/>
    <property type="match status" value="1"/>
</dbReference>
<comment type="caution">
    <text evidence="2">The sequence shown here is derived from an EMBL/GenBank/DDBJ whole genome shotgun (WGS) entry which is preliminary data.</text>
</comment>
<reference evidence="2 3" key="2">
    <citation type="journal article" date="2021" name="Int. J. Syst. Evol. Microbiol.">
        <title>Roseibium litorale sp. nov., isolated from a tidal flat sediment and proposal for the reclassification of Labrenzia polysiphoniae as Roseibium polysiphoniae comb. nov.</title>
        <authorList>
            <person name="Liu Y."/>
            <person name="Pei T."/>
            <person name="Du J."/>
            <person name="Chao M."/>
            <person name="Deng M.R."/>
            <person name="Zhu H."/>
        </authorList>
    </citation>
    <scope>NUCLEOTIDE SEQUENCE [LARGE SCALE GENOMIC DNA]</scope>
    <source>
        <strain evidence="2 3">4C16A</strain>
    </source>
</reference>
<evidence type="ECO:0000313" key="3">
    <source>
        <dbReference type="Proteomes" id="UP000632063"/>
    </source>
</evidence>
<dbReference type="InterPro" id="IPR038706">
    <property type="entry name" value="Type_VI_SciN-like_sf"/>
</dbReference>
<organism evidence="2 3">
    <name type="scientific">Roseibium litorale</name>
    <dbReference type="NCBI Taxonomy" id="2803841"/>
    <lineage>
        <taxon>Bacteria</taxon>
        <taxon>Pseudomonadati</taxon>
        <taxon>Pseudomonadota</taxon>
        <taxon>Alphaproteobacteria</taxon>
        <taxon>Hyphomicrobiales</taxon>
        <taxon>Stappiaceae</taxon>
        <taxon>Roseibium</taxon>
    </lineage>
</organism>
<name>A0ABR9CKB8_9HYPH</name>
<evidence type="ECO:0000313" key="2">
    <source>
        <dbReference type="EMBL" id="MBD8891285.1"/>
    </source>
</evidence>
<dbReference type="Gene3D" id="2.60.40.4150">
    <property type="entry name" value="Type VI secretion system, lipoprotein SciN"/>
    <property type="match status" value="1"/>
</dbReference>
<proteinExistence type="predicted"/>
<dbReference type="Pfam" id="PF12790">
    <property type="entry name" value="T6SS-SciN"/>
    <property type="match status" value="1"/>
</dbReference>
<accession>A0ABR9CKB8</accession>
<dbReference type="PANTHER" id="PTHR37625:SF4">
    <property type="entry name" value="OUTER MEMBRANE LIPOPROTEIN"/>
    <property type="match status" value="1"/>
</dbReference>